<sequence length="204" mass="24166">MDILNGVLKYLGGASFVVLLFKLLWDYVQNRSLQKKQVDMQKEIEALKTSLSSKLYVSNMQYQKEFDIYLELFEKLTNAVIYTNSLMPNLDSVPEDANKRKEMFSARYDRYVNALNALKIVRMRYSPFYMEKVNNLIQELIQFCDKQGFYFEETKIKGDYSFQKGERLEAYRILPEEIKILQEKIEVEVRGYLKSLMINDGSKY</sequence>
<dbReference type="AlphaFoldDB" id="A0A8B5VYV5"/>
<reference evidence="1 2" key="1">
    <citation type="submission" date="2017-10" db="EMBL/GenBank/DDBJ databases">
        <title>FDA dAtabase for Regulatory Grade micrObial Sequences (FDA-ARGOS): Supporting development and validation of Infectious Disease Dx tests.</title>
        <authorList>
            <person name="Campos J."/>
            <person name="Goldberg B."/>
            <person name="Tallon L.J."/>
            <person name="Sadzewicz L."/>
            <person name="Sengamalay N."/>
            <person name="Ott S."/>
            <person name="Godinez A."/>
            <person name="Nagaraj S."/>
            <person name="Vyas G."/>
            <person name="Aluvathingal J."/>
            <person name="Nadendla S."/>
            <person name="Geyer C."/>
            <person name="Nandy P."/>
            <person name="Hobson J."/>
            <person name="Sichtig H."/>
        </authorList>
    </citation>
    <scope>NUCLEOTIDE SEQUENCE [LARGE SCALE GENOMIC DNA]</scope>
    <source>
        <strain evidence="1 2">FDAARGOS_185</strain>
    </source>
</reference>
<dbReference type="Proteomes" id="UP000316316">
    <property type="component" value="Unassembled WGS sequence"/>
</dbReference>
<dbReference type="EMBL" id="PDXQ01000001">
    <property type="protein sequence ID" value="TRZ33578.1"/>
    <property type="molecule type" value="Genomic_DNA"/>
</dbReference>
<accession>A0A8B5VYV5</accession>
<name>A0A8B5VYV5_ENTAV</name>
<dbReference type="RefSeq" id="WP_102865989.1">
    <property type="nucleotide sequence ID" value="NZ_JAOUSU010000011.1"/>
</dbReference>
<organism evidence="1 2">
    <name type="scientific">Enterococcus avium</name>
    <name type="common">Streptococcus avium</name>
    <dbReference type="NCBI Taxonomy" id="33945"/>
    <lineage>
        <taxon>Bacteria</taxon>
        <taxon>Bacillati</taxon>
        <taxon>Bacillota</taxon>
        <taxon>Bacilli</taxon>
        <taxon>Lactobacillales</taxon>
        <taxon>Enterococcaceae</taxon>
        <taxon>Enterococcus</taxon>
    </lineage>
</organism>
<evidence type="ECO:0000313" key="1">
    <source>
        <dbReference type="EMBL" id="TRZ33578.1"/>
    </source>
</evidence>
<comment type="caution">
    <text evidence="1">The sequence shown here is derived from an EMBL/GenBank/DDBJ whole genome shotgun (WGS) entry which is preliminary data.</text>
</comment>
<proteinExistence type="predicted"/>
<dbReference type="GeneID" id="69568510"/>
<protein>
    <submittedName>
        <fullName evidence="1">Uncharacterized protein</fullName>
    </submittedName>
</protein>
<evidence type="ECO:0000313" key="2">
    <source>
        <dbReference type="Proteomes" id="UP000316316"/>
    </source>
</evidence>
<gene>
    <name evidence="1" type="ORF">AUF17_05585</name>
</gene>